<dbReference type="GO" id="GO:0030428">
    <property type="term" value="C:cell septum"/>
    <property type="evidence" value="ECO:0007669"/>
    <property type="project" value="TreeGrafter"/>
</dbReference>
<comment type="caution">
    <text evidence="11">The sequence shown here is derived from an EMBL/GenBank/DDBJ whole genome shotgun (WGS) entry which is preliminary data.</text>
</comment>
<accession>A0A4R3MQD7</accession>
<dbReference type="Pfam" id="PF05164">
    <property type="entry name" value="ZapA"/>
    <property type="match status" value="1"/>
</dbReference>
<dbReference type="OrthoDB" id="1826286at2"/>
<evidence type="ECO:0000256" key="4">
    <source>
        <dbReference type="ARBA" id="ARBA00022618"/>
    </source>
</evidence>
<keyword evidence="6" id="KW-0131">Cell cycle</keyword>
<dbReference type="Proteomes" id="UP000294902">
    <property type="component" value="Unassembled WGS sequence"/>
</dbReference>
<dbReference type="InterPro" id="IPR036192">
    <property type="entry name" value="Cell_div_ZapA-like_sf"/>
</dbReference>
<dbReference type="InterPro" id="IPR053712">
    <property type="entry name" value="Bac_CellDiv_Activator"/>
</dbReference>
<evidence type="ECO:0000313" key="12">
    <source>
        <dbReference type="Proteomes" id="UP000294902"/>
    </source>
</evidence>
<evidence type="ECO:0000256" key="10">
    <source>
        <dbReference type="SAM" id="Coils"/>
    </source>
</evidence>
<sequence>MSPKKDIEVLIGGKVYTLSGDESEEYMQKVALYIHNKKMKLQELDSTRKLNIQTWEILLALNIADDYFKAKNQLDGKDSIIEKNEELITALEQEVISERLRSEELEAVVGKLHSEINRLEVELNKYKAELDEYINTFGE</sequence>
<name>A0A4R3MQD7_9FIRM</name>
<dbReference type="GO" id="GO:0032153">
    <property type="term" value="C:cell division site"/>
    <property type="evidence" value="ECO:0007669"/>
    <property type="project" value="TreeGrafter"/>
</dbReference>
<dbReference type="AlphaFoldDB" id="A0A4R3MQD7"/>
<evidence type="ECO:0000256" key="5">
    <source>
        <dbReference type="ARBA" id="ARBA00023210"/>
    </source>
</evidence>
<evidence type="ECO:0000256" key="2">
    <source>
        <dbReference type="ARBA" id="ARBA00015195"/>
    </source>
</evidence>
<dbReference type="PANTHER" id="PTHR34981">
    <property type="entry name" value="CELL DIVISION PROTEIN ZAPA"/>
    <property type="match status" value="1"/>
</dbReference>
<dbReference type="InterPro" id="IPR007838">
    <property type="entry name" value="Cell_div_ZapA-like"/>
</dbReference>
<protein>
    <recommendedName>
        <fullName evidence="2">Cell division protein ZapA</fullName>
    </recommendedName>
    <alternativeName>
        <fullName evidence="9">Z ring-associated protein ZapA</fullName>
    </alternativeName>
</protein>
<keyword evidence="3" id="KW-0963">Cytoplasm</keyword>
<comment type="function">
    <text evidence="7">Activator of cell division through the inhibition of FtsZ GTPase activity, therefore promoting FtsZ assembly into bundles of protofilaments necessary for the formation of the division Z ring. It is recruited early at mid-cell but it is not essential for cell division.</text>
</comment>
<keyword evidence="4 11" id="KW-0132">Cell division</keyword>
<evidence type="ECO:0000313" key="11">
    <source>
        <dbReference type="EMBL" id="TCT17092.1"/>
    </source>
</evidence>
<keyword evidence="10" id="KW-0175">Coiled coil</keyword>
<dbReference type="GO" id="GO:0000917">
    <property type="term" value="P:division septum assembly"/>
    <property type="evidence" value="ECO:0007669"/>
    <property type="project" value="UniProtKB-KW"/>
</dbReference>
<dbReference type="RefSeq" id="WP_132249701.1">
    <property type="nucleotide sequence ID" value="NZ_SMAL01000001.1"/>
</dbReference>
<evidence type="ECO:0000256" key="9">
    <source>
        <dbReference type="ARBA" id="ARBA00033158"/>
    </source>
</evidence>
<dbReference type="Gene3D" id="6.10.250.790">
    <property type="match status" value="1"/>
</dbReference>
<evidence type="ECO:0000256" key="1">
    <source>
        <dbReference type="ARBA" id="ARBA00004496"/>
    </source>
</evidence>
<dbReference type="GO" id="GO:0000921">
    <property type="term" value="P:septin ring assembly"/>
    <property type="evidence" value="ECO:0007669"/>
    <property type="project" value="TreeGrafter"/>
</dbReference>
<evidence type="ECO:0000256" key="7">
    <source>
        <dbReference type="ARBA" id="ARBA00024910"/>
    </source>
</evidence>
<organism evidence="11 12">
    <name type="scientific">Natranaerovirga pectinivora</name>
    <dbReference type="NCBI Taxonomy" id="682400"/>
    <lineage>
        <taxon>Bacteria</taxon>
        <taxon>Bacillati</taxon>
        <taxon>Bacillota</taxon>
        <taxon>Clostridia</taxon>
        <taxon>Lachnospirales</taxon>
        <taxon>Natranaerovirgaceae</taxon>
        <taxon>Natranaerovirga</taxon>
    </lineage>
</organism>
<dbReference type="GO" id="GO:0005829">
    <property type="term" value="C:cytosol"/>
    <property type="evidence" value="ECO:0007669"/>
    <property type="project" value="TreeGrafter"/>
</dbReference>
<proteinExistence type="predicted"/>
<dbReference type="SUPFAM" id="SSF102829">
    <property type="entry name" value="Cell division protein ZapA-like"/>
    <property type="match status" value="1"/>
</dbReference>
<dbReference type="EMBL" id="SMAL01000001">
    <property type="protein sequence ID" value="TCT17092.1"/>
    <property type="molecule type" value="Genomic_DNA"/>
</dbReference>
<evidence type="ECO:0000256" key="6">
    <source>
        <dbReference type="ARBA" id="ARBA00023306"/>
    </source>
</evidence>
<dbReference type="PANTHER" id="PTHR34981:SF1">
    <property type="entry name" value="CELL DIVISION PROTEIN ZAPA"/>
    <property type="match status" value="1"/>
</dbReference>
<keyword evidence="5" id="KW-0717">Septation</keyword>
<reference evidence="11 12" key="1">
    <citation type="submission" date="2019-03" db="EMBL/GenBank/DDBJ databases">
        <title>Genomic Encyclopedia of Type Strains, Phase IV (KMG-IV): sequencing the most valuable type-strain genomes for metagenomic binning, comparative biology and taxonomic classification.</title>
        <authorList>
            <person name="Goeker M."/>
        </authorList>
    </citation>
    <scope>NUCLEOTIDE SEQUENCE [LARGE SCALE GENOMIC DNA]</scope>
    <source>
        <strain evidence="11 12">DSM 24629</strain>
    </source>
</reference>
<dbReference type="GO" id="GO:0043093">
    <property type="term" value="P:FtsZ-dependent cytokinesis"/>
    <property type="evidence" value="ECO:0007669"/>
    <property type="project" value="TreeGrafter"/>
</dbReference>
<comment type="subunit">
    <text evidence="8">Homodimer. Interacts with FtsZ.</text>
</comment>
<gene>
    <name evidence="11" type="ORF">EDC18_101388</name>
</gene>
<evidence type="ECO:0000256" key="8">
    <source>
        <dbReference type="ARBA" id="ARBA00026068"/>
    </source>
</evidence>
<comment type="subcellular location">
    <subcellularLocation>
        <location evidence="1">Cytoplasm</location>
    </subcellularLocation>
</comment>
<keyword evidence="12" id="KW-1185">Reference proteome</keyword>
<evidence type="ECO:0000256" key="3">
    <source>
        <dbReference type="ARBA" id="ARBA00022490"/>
    </source>
</evidence>
<feature type="coiled-coil region" evidence="10">
    <location>
        <begin position="88"/>
        <end position="136"/>
    </location>
</feature>